<keyword evidence="12" id="KW-0472">Membrane</keyword>
<evidence type="ECO:0000256" key="14">
    <source>
        <dbReference type="ARBA" id="ARBA00037042"/>
    </source>
</evidence>
<keyword evidence="9 15" id="KW-0378">Hydrolase</keyword>
<dbReference type="Gene3D" id="3.40.50.1820">
    <property type="entry name" value="alpha/beta hydrolase"/>
    <property type="match status" value="1"/>
</dbReference>
<evidence type="ECO:0000256" key="8">
    <source>
        <dbReference type="ARBA" id="ARBA00022729"/>
    </source>
</evidence>
<gene>
    <name evidence="17" type="ORF">BDW47DRAFT_131058</name>
</gene>
<evidence type="ECO:0000256" key="10">
    <source>
        <dbReference type="ARBA" id="ARBA00022989"/>
    </source>
</evidence>
<dbReference type="OrthoDB" id="443318at2759"/>
<dbReference type="PANTHER" id="PTHR11802">
    <property type="entry name" value="SERINE PROTEASE FAMILY S10 SERINE CARBOXYPEPTIDASE"/>
    <property type="match status" value="1"/>
</dbReference>
<comment type="function">
    <text evidence="14">Protease with a carboxypeptidase B-like function involved in the C-terminal processing of the lysine and arginine residues from protein precursors. Promotes cell fusion and is involved in the programmed cell death.</text>
</comment>
<sequence>MDIATFYTFLYTLWAVPTVLFSSAGRPSTGGISQFKVRSLPDSAPMPPSWAGRLPVPETEEGNALFFWLFEAEDPGYNENLIIWFNGGPGCSSLIGLTTGTGPILFNGTSTQLVRNPHSWTKLGHVLYVDQPTGTGFSTASAPYPVQDQDRATDDFYRWLKSFLTRFSHLRSKRIHLIGESYAGIYIPYLAAAILDNNDLFPIDLRSISLGDATIGNPAAMSAATIAPYLRAQRNLLRMPEEILSSFNEAEHTCGYDKLVHEADHFPPQGKFHVPGNPENLNFRRDGLQQHQQGSHYRRGLGTLYNETCNTHPTTKETVLASILNSTCNGPCATFATAINYLNTIVEEASSTNKTDPPDTENQTCFDIYDINNDCNTIDPLPLQATYFSRPDVQKALNLPPAPGSTSREYSPCNKTILDTLLAEQPTPPAYNLLPRIATKHNLPVHVYSGEYDMLINHIGTELALQNMTWKGAQGFSRPLNSSVFYADDAAATSTTSTTATGLTGFGCRGGEPDCEEAGTWISERGVSYHLFRGAGHTVFAKKPREMFAYVRDVVVAG</sequence>
<keyword evidence="10" id="KW-1133">Transmembrane helix</keyword>
<evidence type="ECO:0000313" key="18">
    <source>
        <dbReference type="Proteomes" id="UP000234585"/>
    </source>
</evidence>
<keyword evidence="4 15" id="KW-0121">Carboxypeptidase</keyword>
<dbReference type="RefSeq" id="XP_024672923.1">
    <property type="nucleotide sequence ID" value="XM_024817235.1"/>
</dbReference>
<dbReference type="AlphaFoldDB" id="A0A2I2FE53"/>
<dbReference type="STRING" id="41067.A0A2I2FE53"/>
<keyword evidence="18" id="KW-1185">Reference proteome</keyword>
<evidence type="ECO:0000256" key="1">
    <source>
        <dbReference type="ARBA" id="ARBA00001003"/>
    </source>
</evidence>
<keyword evidence="8 16" id="KW-0732">Signal</keyword>
<feature type="chain" id="PRO_5014124051" description="Carboxypeptidase" evidence="16">
    <location>
        <begin position="16"/>
        <end position="558"/>
    </location>
</feature>
<comment type="catalytic activity">
    <reaction evidence="1">
        <text>Preferential release of a C-terminal arginine or lysine residue.</text>
        <dbReference type="EC" id="3.4.16.6"/>
    </reaction>
</comment>
<evidence type="ECO:0000256" key="2">
    <source>
        <dbReference type="ARBA" id="ARBA00004393"/>
    </source>
</evidence>
<evidence type="ECO:0000256" key="5">
    <source>
        <dbReference type="ARBA" id="ARBA00022670"/>
    </source>
</evidence>
<evidence type="ECO:0000313" key="17">
    <source>
        <dbReference type="EMBL" id="PLB38911.1"/>
    </source>
</evidence>
<dbReference type="Pfam" id="PF00450">
    <property type="entry name" value="Peptidase_S10"/>
    <property type="match status" value="1"/>
</dbReference>
<dbReference type="InterPro" id="IPR001563">
    <property type="entry name" value="Peptidase_S10"/>
</dbReference>
<dbReference type="GO" id="GO:0006508">
    <property type="term" value="P:proteolysis"/>
    <property type="evidence" value="ECO:0007669"/>
    <property type="project" value="UniProtKB-KW"/>
</dbReference>
<comment type="similarity">
    <text evidence="3 15">Belongs to the peptidase S10 family.</text>
</comment>
<proteinExistence type="inferred from homology"/>
<dbReference type="SUPFAM" id="SSF53474">
    <property type="entry name" value="alpha/beta-Hydrolases"/>
    <property type="match status" value="1"/>
</dbReference>
<dbReference type="GO" id="GO:0004185">
    <property type="term" value="F:serine-type carboxypeptidase activity"/>
    <property type="evidence" value="ECO:0007669"/>
    <property type="project" value="UniProtKB-UniRule"/>
</dbReference>
<dbReference type="GeneID" id="36524395"/>
<evidence type="ECO:0000256" key="16">
    <source>
        <dbReference type="SAM" id="SignalP"/>
    </source>
</evidence>
<dbReference type="InterPro" id="IPR029058">
    <property type="entry name" value="AB_hydrolase_fold"/>
</dbReference>
<dbReference type="GO" id="GO:0005802">
    <property type="term" value="C:trans-Golgi network"/>
    <property type="evidence" value="ECO:0007669"/>
    <property type="project" value="TreeGrafter"/>
</dbReference>
<keyword evidence="6" id="KW-0812">Transmembrane</keyword>
<keyword evidence="11" id="KW-0333">Golgi apparatus</keyword>
<dbReference type="Proteomes" id="UP000234585">
    <property type="component" value="Unassembled WGS sequence"/>
</dbReference>
<dbReference type="PANTHER" id="PTHR11802:SF190">
    <property type="entry name" value="PHEROMONE-PROCESSING CARBOXYPEPTIDASE KEX1"/>
    <property type="match status" value="1"/>
</dbReference>
<dbReference type="PROSITE" id="PS00131">
    <property type="entry name" value="CARBOXYPEPT_SER_SER"/>
    <property type="match status" value="1"/>
</dbReference>
<evidence type="ECO:0000256" key="7">
    <source>
        <dbReference type="ARBA" id="ARBA00022703"/>
    </source>
</evidence>
<accession>A0A2I2FE53</accession>
<evidence type="ECO:0000256" key="6">
    <source>
        <dbReference type="ARBA" id="ARBA00022692"/>
    </source>
</evidence>
<dbReference type="InterPro" id="IPR018202">
    <property type="entry name" value="Ser_caboxypep_ser_AS"/>
</dbReference>
<evidence type="ECO:0000256" key="4">
    <source>
        <dbReference type="ARBA" id="ARBA00022645"/>
    </source>
</evidence>
<evidence type="ECO:0000256" key="9">
    <source>
        <dbReference type="ARBA" id="ARBA00022801"/>
    </source>
</evidence>
<dbReference type="EMBL" id="KZ559132">
    <property type="protein sequence ID" value="PLB38911.1"/>
    <property type="molecule type" value="Genomic_DNA"/>
</dbReference>
<evidence type="ECO:0000256" key="3">
    <source>
        <dbReference type="ARBA" id="ARBA00009431"/>
    </source>
</evidence>
<comment type="subcellular location">
    <subcellularLocation>
        <location evidence="2">Golgi apparatus</location>
        <location evidence="2">trans-Golgi network membrane</location>
        <topology evidence="2">Single-pass type I membrane protein</topology>
    </subcellularLocation>
</comment>
<keyword evidence="7" id="KW-0053">Apoptosis</keyword>
<keyword evidence="5 15" id="KW-0645">Protease</keyword>
<evidence type="ECO:0000256" key="15">
    <source>
        <dbReference type="RuleBase" id="RU361156"/>
    </source>
</evidence>
<dbReference type="GO" id="GO:0006915">
    <property type="term" value="P:apoptotic process"/>
    <property type="evidence" value="ECO:0007669"/>
    <property type="project" value="UniProtKB-KW"/>
</dbReference>
<keyword evidence="13" id="KW-0325">Glycoprotein</keyword>
<reference evidence="17 18" key="1">
    <citation type="submission" date="2017-12" db="EMBL/GenBank/DDBJ databases">
        <authorList>
            <consortium name="DOE Joint Genome Institute"/>
            <person name="Haridas S."/>
            <person name="Kjaerbolling I."/>
            <person name="Vesth T.C."/>
            <person name="Frisvad J.C."/>
            <person name="Nybo J.L."/>
            <person name="Theobald S."/>
            <person name="Kuo A."/>
            <person name="Bowyer P."/>
            <person name="Matsuda Y."/>
            <person name="Mondo S."/>
            <person name="Lyhne E.K."/>
            <person name="Kogle M.E."/>
            <person name="Clum A."/>
            <person name="Lipzen A."/>
            <person name="Salamov A."/>
            <person name="Ngan C.Y."/>
            <person name="Daum C."/>
            <person name="Chiniquy J."/>
            <person name="Barry K."/>
            <person name="LaButti K."/>
            <person name="Simmons B.A."/>
            <person name="Magnuson J.K."/>
            <person name="Mortensen U.H."/>
            <person name="Larsen T.O."/>
            <person name="Grigoriev I.V."/>
            <person name="Baker S.E."/>
            <person name="Andersen M.R."/>
            <person name="Nordberg H.P."/>
            <person name="Cantor M.N."/>
            <person name="Hua S.X."/>
        </authorList>
    </citation>
    <scope>NUCLEOTIDE SEQUENCE [LARGE SCALE GENOMIC DNA]</scope>
    <source>
        <strain evidence="17 18">CBS 102.13</strain>
    </source>
</reference>
<feature type="signal peptide" evidence="16">
    <location>
        <begin position="1"/>
        <end position="15"/>
    </location>
</feature>
<dbReference type="PRINTS" id="PR00724">
    <property type="entry name" value="CRBOXYPTASEC"/>
</dbReference>
<organism evidence="17 18">
    <name type="scientific">Aspergillus candidus</name>
    <dbReference type="NCBI Taxonomy" id="41067"/>
    <lineage>
        <taxon>Eukaryota</taxon>
        <taxon>Fungi</taxon>
        <taxon>Dikarya</taxon>
        <taxon>Ascomycota</taxon>
        <taxon>Pezizomycotina</taxon>
        <taxon>Eurotiomycetes</taxon>
        <taxon>Eurotiomycetidae</taxon>
        <taxon>Eurotiales</taxon>
        <taxon>Aspergillaceae</taxon>
        <taxon>Aspergillus</taxon>
        <taxon>Aspergillus subgen. Circumdati</taxon>
    </lineage>
</organism>
<dbReference type="EC" id="3.4.16.-" evidence="15"/>
<evidence type="ECO:0000256" key="12">
    <source>
        <dbReference type="ARBA" id="ARBA00023136"/>
    </source>
</evidence>
<protein>
    <recommendedName>
        <fullName evidence="15">Carboxypeptidase</fullName>
        <ecNumber evidence="15">3.4.16.-</ecNumber>
    </recommendedName>
</protein>
<name>A0A2I2FE53_ASPCN</name>
<evidence type="ECO:0000256" key="13">
    <source>
        <dbReference type="ARBA" id="ARBA00023180"/>
    </source>
</evidence>
<evidence type="ECO:0000256" key="11">
    <source>
        <dbReference type="ARBA" id="ARBA00023034"/>
    </source>
</evidence>